<proteinExistence type="predicted"/>
<keyword evidence="1" id="KW-0472">Membrane</keyword>
<dbReference type="Proteomes" id="UP000290759">
    <property type="component" value="Unassembled WGS sequence"/>
</dbReference>
<evidence type="ECO:0000313" key="2">
    <source>
        <dbReference type="EMBL" id="RYC32292.1"/>
    </source>
</evidence>
<name>A0A4Q2U7E3_9HYPH</name>
<gene>
    <name evidence="2" type="ORF">D3273_09700</name>
</gene>
<dbReference type="RefSeq" id="WP_129225881.1">
    <property type="nucleotide sequence ID" value="NZ_QYBB01000008.1"/>
</dbReference>
<comment type="caution">
    <text evidence="2">The sequence shown here is derived from an EMBL/GenBank/DDBJ whole genome shotgun (WGS) entry which is preliminary data.</text>
</comment>
<feature type="transmembrane region" description="Helical" evidence="1">
    <location>
        <begin position="28"/>
        <end position="45"/>
    </location>
</feature>
<evidence type="ECO:0000313" key="3">
    <source>
        <dbReference type="Proteomes" id="UP000290759"/>
    </source>
</evidence>
<evidence type="ECO:0000256" key="1">
    <source>
        <dbReference type="SAM" id="Phobius"/>
    </source>
</evidence>
<reference evidence="2 3" key="2">
    <citation type="submission" date="2019-02" db="EMBL/GenBank/DDBJ databases">
        <title>'Lichenibacterium ramalinii' gen. nov. sp. nov., 'Lichenibacterium minor' gen. nov. sp. nov.</title>
        <authorList>
            <person name="Pankratov T."/>
        </authorList>
    </citation>
    <scope>NUCLEOTIDE SEQUENCE [LARGE SCALE GENOMIC DNA]</scope>
    <source>
        <strain evidence="2 3">RmlP026</strain>
    </source>
</reference>
<keyword evidence="3" id="KW-1185">Reference proteome</keyword>
<keyword evidence="1" id="KW-0812">Transmembrane</keyword>
<protein>
    <submittedName>
        <fullName evidence="2">Uncharacterized protein</fullName>
    </submittedName>
</protein>
<dbReference type="EMBL" id="QYBB01000008">
    <property type="protein sequence ID" value="RYC32292.1"/>
    <property type="molecule type" value="Genomic_DNA"/>
</dbReference>
<keyword evidence="1" id="KW-1133">Transmembrane helix</keyword>
<sequence>MTAFWVWLGGAAAYLVLAGQLSPDEIAAAVLLGGLGAGWHFAVMHDGARTFRFERPALRTVGTSFAGLPGATLRVGARLAAALVRPVAGRRVEHDFHRGTADDPRDRGRRAVVVLATSLAPDSYALDLPLDEETIVFHALTASGPSRDPRWPS</sequence>
<dbReference type="AlphaFoldDB" id="A0A4Q2U7E3"/>
<accession>A0A4Q2U7E3</accession>
<organism evidence="2 3">
    <name type="scientific">Lichenibacterium minor</name>
    <dbReference type="NCBI Taxonomy" id="2316528"/>
    <lineage>
        <taxon>Bacteria</taxon>
        <taxon>Pseudomonadati</taxon>
        <taxon>Pseudomonadota</taxon>
        <taxon>Alphaproteobacteria</taxon>
        <taxon>Hyphomicrobiales</taxon>
        <taxon>Lichenihabitantaceae</taxon>
        <taxon>Lichenibacterium</taxon>
    </lineage>
</organism>
<reference evidence="2 3" key="1">
    <citation type="submission" date="2018-12" db="EMBL/GenBank/DDBJ databases">
        <authorList>
            <person name="Grouzdev D.S."/>
            <person name="Krutkina M.S."/>
        </authorList>
    </citation>
    <scope>NUCLEOTIDE SEQUENCE [LARGE SCALE GENOMIC DNA]</scope>
    <source>
        <strain evidence="2 3">RmlP026</strain>
    </source>
</reference>